<dbReference type="SMART" id="SM00530">
    <property type="entry name" value="HTH_XRE"/>
    <property type="match status" value="1"/>
</dbReference>
<dbReference type="PROSITE" id="PS50943">
    <property type="entry name" value="HTH_CROC1"/>
    <property type="match status" value="1"/>
</dbReference>
<dbReference type="EMBL" id="JAUSRB010000001">
    <property type="protein sequence ID" value="MDP9861236.1"/>
    <property type="molecule type" value="Genomic_DNA"/>
</dbReference>
<keyword evidence="3" id="KW-1185">Reference proteome</keyword>
<protein>
    <submittedName>
        <fullName evidence="2">Transcriptional regulator with XRE-family HTH domain</fullName>
    </submittedName>
</protein>
<name>A0ABT9QW78_9ACTN</name>
<feature type="domain" description="HTH cro/C1-type" evidence="1">
    <location>
        <begin position="36"/>
        <end position="90"/>
    </location>
</feature>
<dbReference type="InterPro" id="IPR001387">
    <property type="entry name" value="Cro/C1-type_HTH"/>
</dbReference>
<reference evidence="2 3" key="1">
    <citation type="submission" date="2023-07" db="EMBL/GenBank/DDBJ databases">
        <title>Sequencing the genomes of 1000 actinobacteria strains.</title>
        <authorList>
            <person name="Klenk H.-P."/>
        </authorList>
    </citation>
    <scope>NUCLEOTIDE SEQUENCE [LARGE SCALE GENOMIC DNA]</scope>
    <source>
        <strain evidence="2 3">DSM 44109</strain>
    </source>
</reference>
<dbReference type="CDD" id="cd00093">
    <property type="entry name" value="HTH_XRE"/>
    <property type="match status" value="1"/>
</dbReference>
<gene>
    <name evidence="2" type="ORF">J2S55_000495</name>
</gene>
<dbReference type="SUPFAM" id="SSF47413">
    <property type="entry name" value="lambda repressor-like DNA-binding domains"/>
    <property type="match status" value="1"/>
</dbReference>
<proteinExistence type="predicted"/>
<dbReference type="InterPro" id="IPR010982">
    <property type="entry name" value="Lambda_DNA-bd_dom_sf"/>
</dbReference>
<evidence type="ECO:0000259" key="1">
    <source>
        <dbReference type="PROSITE" id="PS50943"/>
    </source>
</evidence>
<dbReference type="Pfam" id="PF01381">
    <property type="entry name" value="HTH_3"/>
    <property type="match status" value="1"/>
</dbReference>
<sequence>MTDPQVAELLGIDLDDPEVRRENEAIERDMRLIETLVRLRKAQGLTQAQVAERMGRSQPAVSDFERLGGDPHLSTVRRYALAIGADIAHLVRTSGGPRAQTQAAPARIHLDGAGGTTAARGATGGVVSLDLTQAAG</sequence>
<dbReference type="RefSeq" id="WP_306856965.1">
    <property type="nucleotide sequence ID" value="NZ_JAUSRB010000001.1"/>
</dbReference>
<dbReference type="Proteomes" id="UP001230426">
    <property type="component" value="Unassembled WGS sequence"/>
</dbReference>
<evidence type="ECO:0000313" key="3">
    <source>
        <dbReference type="Proteomes" id="UP001230426"/>
    </source>
</evidence>
<evidence type="ECO:0000313" key="2">
    <source>
        <dbReference type="EMBL" id="MDP9861236.1"/>
    </source>
</evidence>
<organism evidence="2 3">
    <name type="scientific">Streptosporangium brasiliense</name>
    <dbReference type="NCBI Taxonomy" id="47480"/>
    <lineage>
        <taxon>Bacteria</taxon>
        <taxon>Bacillati</taxon>
        <taxon>Actinomycetota</taxon>
        <taxon>Actinomycetes</taxon>
        <taxon>Streptosporangiales</taxon>
        <taxon>Streptosporangiaceae</taxon>
        <taxon>Streptosporangium</taxon>
    </lineage>
</organism>
<accession>A0ABT9QW78</accession>
<dbReference type="Gene3D" id="1.10.260.40">
    <property type="entry name" value="lambda repressor-like DNA-binding domains"/>
    <property type="match status" value="1"/>
</dbReference>
<comment type="caution">
    <text evidence="2">The sequence shown here is derived from an EMBL/GenBank/DDBJ whole genome shotgun (WGS) entry which is preliminary data.</text>
</comment>